<protein>
    <submittedName>
        <fullName evidence="2">Uncharacterized protein</fullName>
    </submittedName>
</protein>
<dbReference type="EMBL" id="JAVRHQ010000004">
    <property type="protein sequence ID" value="MDT0642207.1"/>
    <property type="molecule type" value="Genomic_DNA"/>
</dbReference>
<gene>
    <name evidence="2" type="ORF">RM553_05110</name>
</gene>
<dbReference type="RefSeq" id="WP_311533881.1">
    <property type="nucleotide sequence ID" value="NZ_JAVRHQ010000004.1"/>
</dbReference>
<keyword evidence="3" id="KW-1185">Reference proteome</keyword>
<organism evidence="2 3">
    <name type="scientific">Autumnicola tepida</name>
    <dbReference type="NCBI Taxonomy" id="3075595"/>
    <lineage>
        <taxon>Bacteria</taxon>
        <taxon>Pseudomonadati</taxon>
        <taxon>Bacteroidota</taxon>
        <taxon>Flavobacteriia</taxon>
        <taxon>Flavobacteriales</taxon>
        <taxon>Flavobacteriaceae</taxon>
        <taxon>Autumnicola</taxon>
    </lineage>
</organism>
<feature type="transmembrane region" description="Helical" evidence="1">
    <location>
        <begin position="71"/>
        <end position="100"/>
    </location>
</feature>
<dbReference type="Proteomes" id="UP001262889">
    <property type="component" value="Unassembled WGS sequence"/>
</dbReference>
<keyword evidence="1" id="KW-0812">Transmembrane</keyword>
<name>A0ABU3C7N8_9FLAO</name>
<evidence type="ECO:0000313" key="3">
    <source>
        <dbReference type="Proteomes" id="UP001262889"/>
    </source>
</evidence>
<evidence type="ECO:0000256" key="1">
    <source>
        <dbReference type="SAM" id="Phobius"/>
    </source>
</evidence>
<proteinExistence type="predicted"/>
<feature type="transmembrane region" description="Helical" evidence="1">
    <location>
        <begin position="30"/>
        <end position="51"/>
    </location>
</feature>
<evidence type="ECO:0000313" key="2">
    <source>
        <dbReference type="EMBL" id="MDT0642207.1"/>
    </source>
</evidence>
<accession>A0ABU3C7N8</accession>
<keyword evidence="1" id="KW-0472">Membrane</keyword>
<sequence length="112" mass="13003">MRLVKKPAQHIPSTAQKKLRCGESVSLKKIWTLPVLSLRFVLQVAIFRIGALHFNSKPEGDESRLKFHSWIWLRFLWVCTSPGAFSLTSGPFAVLPFFCWQRYQDLEVRRTA</sequence>
<keyword evidence="1" id="KW-1133">Transmembrane helix</keyword>
<reference evidence="2 3" key="1">
    <citation type="submission" date="2023-09" db="EMBL/GenBank/DDBJ databases">
        <authorList>
            <person name="Rey-Velasco X."/>
        </authorList>
    </citation>
    <scope>NUCLEOTIDE SEQUENCE [LARGE SCALE GENOMIC DNA]</scope>
    <source>
        <strain evidence="2 3">F363</strain>
    </source>
</reference>
<comment type="caution">
    <text evidence="2">The sequence shown here is derived from an EMBL/GenBank/DDBJ whole genome shotgun (WGS) entry which is preliminary data.</text>
</comment>